<organism evidence="1 2">
    <name type="scientific">Planotetraspora kaengkrachanensis</name>
    <dbReference type="NCBI Taxonomy" id="575193"/>
    <lineage>
        <taxon>Bacteria</taxon>
        <taxon>Bacillati</taxon>
        <taxon>Actinomycetota</taxon>
        <taxon>Actinomycetes</taxon>
        <taxon>Streptosporangiales</taxon>
        <taxon>Streptosporangiaceae</taxon>
        <taxon>Planotetraspora</taxon>
    </lineage>
</organism>
<dbReference type="Proteomes" id="UP000630097">
    <property type="component" value="Unassembled WGS sequence"/>
</dbReference>
<evidence type="ECO:0000313" key="2">
    <source>
        <dbReference type="Proteomes" id="UP000630097"/>
    </source>
</evidence>
<dbReference type="AlphaFoldDB" id="A0A8J3PVU8"/>
<sequence length="441" mass="48213">MQIDAVSRESALTISITPDAEDPIAVDGKPKLSRRSMTAQLPEGWSLDSIHPDLLALVALLTVRPWIHSRLQLTWAVSAHFADTLRRTMKIEVGPVSAEVQPRNHPLRGVPGLAFSGGVDSMAAAAVMPSNTIFYFNERTNPPGSGPSLYNMRPALHACAGMAAMGRTVRRVPCNVEHVRNPLGVPVDLANSIPAILMADVDNLDAIGWGTIAESSYRTGSHGWIDYAKRDIFTNWCAVFDAAGLYFFNAVAGVSEVGTSTIVRSSPGGELAQSCIRGEIGLPCTKCWKCVRKTLVDSAIIGAWPSERWLLESLPSPEPMRFLTKIPIKHECVLTFALGRYKGSAPQLRALKSRVRADKLDVEWLSRHYIPALDLVPHHYRIGVRASIEKYLPPMTAADEAAFRGWTMDEVENSPSFVELAANFENLTKSAAEAHKKKAKA</sequence>
<proteinExistence type="predicted"/>
<evidence type="ECO:0000313" key="1">
    <source>
        <dbReference type="EMBL" id="GIG81876.1"/>
    </source>
</evidence>
<gene>
    <name evidence="1" type="ORF">Pka01_50030</name>
</gene>
<keyword evidence="2" id="KW-1185">Reference proteome</keyword>
<dbReference type="EMBL" id="BONV01000025">
    <property type="protein sequence ID" value="GIG81876.1"/>
    <property type="molecule type" value="Genomic_DNA"/>
</dbReference>
<dbReference type="InterPro" id="IPR045654">
    <property type="entry name" value="DUF6395"/>
</dbReference>
<reference evidence="1 2" key="1">
    <citation type="submission" date="2021-01" db="EMBL/GenBank/DDBJ databases">
        <title>Whole genome shotgun sequence of Planotetraspora kaengkrachanensis NBRC 104272.</title>
        <authorList>
            <person name="Komaki H."/>
            <person name="Tamura T."/>
        </authorList>
    </citation>
    <scope>NUCLEOTIDE SEQUENCE [LARGE SCALE GENOMIC DNA]</scope>
    <source>
        <strain evidence="1 2">NBRC 104272</strain>
    </source>
</reference>
<dbReference type="Pfam" id="PF19932">
    <property type="entry name" value="DUF6395"/>
    <property type="match status" value="1"/>
</dbReference>
<protein>
    <submittedName>
        <fullName evidence="1">Uncharacterized protein</fullName>
    </submittedName>
</protein>
<dbReference type="RefSeq" id="WP_203885231.1">
    <property type="nucleotide sequence ID" value="NZ_BAABHH010000008.1"/>
</dbReference>
<name>A0A8J3PVU8_9ACTN</name>
<comment type="caution">
    <text evidence="1">The sequence shown here is derived from an EMBL/GenBank/DDBJ whole genome shotgun (WGS) entry which is preliminary data.</text>
</comment>
<accession>A0A8J3PVU8</accession>